<feature type="non-terminal residue" evidence="2">
    <location>
        <position position="1"/>
    </location>
</feature>
<feature type="non-terminal residue" evidence="2">
    <location>
        <position position="75"/>
    </location>
</feature>
<organism evidence="2 3">
    <name type="scientific">Taxus chinensis</name>
    <name type="common">Chinese yew</name>
    <name type="synonym">Taxus wallichiana var. chinensis</name>
    <dbReference type="NCBI Taxonomy" id="29808"/>
    <lineage>
        <taxon>Eukaryota</taxon>
        <taxon>Viridiplantae</taxon>
        <taxon>Streptophyta</taxon>
        <taxon>Embryophyta</taxon>
        <taxon>Tracheophyta</taxon>
        <taxon>Spermatophyta</taxon>
        <taxon>Pinopsida</taxon>
        <taxon>Pinidae</taxon>
        <taxon>Conifers II</taxon>
        <taxon>Cupressales</taxon>
        <taxon>Taxaceae</taxon>
        <taxon>Taxus</taxon>
    </lineage>
</organism>
<protein>
    <submittedName>
        <fullName evidence="2">Uncharacterized protein</fullName>
    </submittedName>
</protein>
<name>A0AA38C5U0_TAXCH</name>
<sequence length="75" mass="8257">SGNEGVEKPHKRASKQQEEGSSQAGLLMKQECGALSKDMPKMVVFLQRVNGLWAWMKNPSACLPCGAVLRSVQLW</sequence>
<dbReference type="EMBL" id="JAHRHJ020000158">
    <property type="protein sequence ID" value="KAH9294392.1"/>
    <property type="molecule type" value="Genomic_DNA"/>
</dbReference>
<evidence type="ECO:0000313" key="2">
    <source>
        <dbReference type="EMBL" id="KAH9294392.1"/>
    </source>
</evidence>
<evidence type="ECO:0000313" key="3">
    <source>
        <dbReference type="Proteomes" id="UP000824469"/>
    </source>
</evidence>
<accession>A0AA38C5U0</accession>
<evidence type="ECO:0000256" key="1">
    <source>
        <dbReference type="SAM" id="MobiDB-lite"/>
    </source>
</evidence>
<comment type="caution">
    <text evidence="2">The sequence shown here is derived from an EMBL/GenBank/DDBJ whole genome shotgun (WGS) entry which is preliminary data.</text>
</comment>
<gene>
    <name evidence="2" type="ORF">KI387_040405</name>
</gene>
<keyword evidence="3" id="KW-1185">Reference proteome</keyword>
<dbReference type="AlphaFoldDB" id="A0AA38C5U0"/>
<reference evidence="2 3" key="1">
    <citation type="journal article" date="2021" name="Nat. Plants">
        <title>The Taxus genome provides insights into paclitaxel biosynthesis.</title>
        <authorList>
            <person name="Xiong X."/>
            <person name="Gou J."/>
            <person name="Liao Q."/>
            <person name="Li Y."/>
            <person name="Zhou Q."/>
            <person name="Bi G."/>
            <person name="Li C."/>
            <person name="Du R."/>
            <person name="Wang X."/>
            <person name="Sun T."/>
            <person name="Guo L."/>
            <person name="Liang H."/>
            <person name="Lu P."/>
            <person name="Wu Y."/>
            <person name="Zhang Z."/>
            <person name="Ro D.K."/>
            <person name="Shang Y."/>
            <person name="Huang S."/>
            <person name="Yan J."/>
        </authorList>
    </citation>
    <scope>NUCLEOTIDE SEQUENCE [LARGE SCALE GENOMIC DNA]</scope>
    <source>
        <strain evidence="2">Ta-2019</strain>
    </source>
</reference>
<feature type="region of interest" description="Disordered" evidence="1">
    <location>
        <begin position="1"/>
        <end position="25"/>
    </location>
</feature>
<dbReference type="Proteomes" id="UP000824469">
    <property type="component" value="Unassembled WGS sequence"/>
</dbReference>
<proteinExistence type="predicted"/>